<organism evidence="1 2">
    <name type="scientific">Romanomermis culicivorax</name>
    <name type="common">Nematode worm</name>
    <dbReference type="NCBI Taxonomy" id="13658"/>
    <lineage>
        <taxon>Eukaryota</taxon>
        <taxon>Metazoa</taxon>
        <taxon>Ecdysozoa</taxon>
        <taxon>Nematoda</taxon>
        <taxon>Enoplea</taxon>
        <taxon>Dorylaimia</taxon>
        <taxon>Mermithida</taxon>
        <taxon>Mermithoidea</taxon>
        <taxon>Mermithidae</taxon>
        <taxon>Romanomermis</taxon>
    </lineage>
</organism>
<dbReference type="Proteomes" id="UP000887565">
    <property type="component" value="Unplaced"/>
</dbReference>
<evidence type="ECO:0000313" key="2">
    <source>
        <dbReference type="WBParaSite" id="nRc.2.0.1.t14527-RA"/>
    </source>
</evidence>
<reference evidence="2" key="1">
    <citation type="submission" date="2022-11" db="UniProtKB">
        <authorList>
            <consortium name="WormBaseParasite"/>
        </authorList>
    </citation>
    <scope>IDENTIFICATION</scope>
</reference>
<protein>
    <submittedName>
        <fullName evidence="2">Uncharacterized protein</fullName>
    </submittedName>
</protein>
<keyword evidence="1" id="KW-1185">Reference proteome</keyword>
<name>A0A915IK22_ROMCU</name>
<sequence>MCDQPPMTFRDLAQAQGWTEEQLRKSGDLPPIKLPDGVPLLRMPPDLLQDPFRNQPPADAEIEFQKAENLFYEALKYLKPAKKQQQ</sequence>
<evidence type="ECO:0000313" key="1">
    <source>
        <dbReference type="Proteomes" id="UP000887565"/>
    </source>
</evidence>
<accession>A0A915IK22</accession>
<proteinExistence type="predicted"/>
<dbReference type="WBParaSite" id="nRc.2.0.1.t14527-RA">
    <property type="protein sequence ID" value="nRc.2.0.1.t14527-RA"/>
    <property type="gene ID" value="nRc.2.0.1.g14527"/>
</dbReference>
<dbReference type="AlphaFoldDB" id="A0A915IK22"/>